<feature type="region of interest" description="Disordered" evidence="1">
    <location>
        <begin position="1"/>
        <end position="25"/>
    </location>
</feature>
<dbReference type="SUPFAM" id="SSF56219">
    <property type="entry name" value="DNase I-like"/>
    <property type="match status" value="1"/>
</dbReference>
<evidence type="ECO:0000313" key="2">
    <source>
        <dbReference type="EMBL" id="CUG72647.1"/>
    </source>
</evidence>
<gene>
    <name evidence="2" type="ORF">BSAL_84005</name>
</gene>
<accession>A0A0S4IZZ6</accession>
<organism evidence="2 3">
    <name type="scientific">Bodo saltans</name>
    <name type="common">Flagellated protozoan</name>
    <dbReference type="NCBI Taxonomy" id="75058"/>
    <lineage>
        <taxon>Eukaryota</taxon>
        <taxon>Discoba</taxon>
        <taxon>Euglenozoa</taxon>
        <taxon>Kinetoplastea</taxon>
        <taxon>Metakinetoplastina</taxon>
        <taxon>Eubodonida</taxon>
        <taxon>Bodonidae</taxon>
        <taxon>Bodo</taxon>
    </lineage>
</organism>
<feature type="region of interest" description="Disordered" evidence="1">
    <location>
        <begin position="494"/>
        <end position="523"/>
    </location>
</feature>
<feature type="compositionally biased region" description="Polar residues" evidence="1">
    <location>
        <begin position="9"/>
        <end position="25"/>
    </location>
</feature>
<evidence type="ECO:0000313" key="3">
    <source>
        <dbReference type="Proteomes" id="UP000051952"/>
    </source>
</evidence>
<dbReference type="EMBL" id="CYKH01000957">
    <property type="protein sequence ID" value="CUG72647.1"/>
    <property type="molecule type" value="Genomic_DNA"/>
</dbReference>
<sequence>MVHFDSHDSGLTASELQPPESSTTSVLDVAASVPAVVNSDEAMNKTTAHQVSEAIDDAIPDEDDANAVAVVSLSKEGFSQGSNSQAALTVPPTSPPTHKQLSIETTFISCFAFKQCSAPVAAYRGDHPKGLAVMQALEAVIVELSSSIGFFTEIDGGPLRHMQETLASEYGYGHRAVEMRLEAQETPSVVAAPNTMKRTTSCAVTHSSRGHNLIGWNKSVFRLVAPADCPLLHWTFPGVVLEHRRTGKVMWVVGVHLTPQTQHQELLEELEQIVKGGGNSNSPVFPKDAEGMIVVGDLNVQYTRTFGDERVGDSRYVCAAEPRATKSHGLLEELEKRANAVGAFVAAPDGRPLKTGDAFFVSSCESVMLDNERFADLIASSDHPCPVRFTLQMTKTIDRKVYSVALASSTKQSFGEQQNEMMESLKRPENERQCVITEEGITRCPCNVSSAPNLSAFQLLLCPHHQVCCSPLRAAVTAVTTPPDAVVADDHLASVSNTDSASPPARGDSNETDAAKRPAYAASASPATMVRINRGLPKYHKVTSECQKRSTSEEITEEMALDQQYEPCGTCLKGRKRLVKSE</sequence>
<evidence type="ECO:0008006" key="4">
    <source>
        <dbReference type="Google" id="ProtNLM"/>
    </source>
</evidence>
<protein>
    <recommendedName>
        <fullName evidence="4">Endonuclease/exonuclease/phosphatase</fullName>
    </recommendedName>
</protein>
<keyword evidence="3" id="KW-1185">Reference proteome</keyword>
<dbReference type="AlphaFoldDB" id="A0A0S4IZZ6"/>
<reference evidence="3" key="1">
    <citation type="submission" date="2015-09" db="EMBL/GenBank/DDBJ databases">
        <authorList>
            <consortium name="Pathogen Informatics"/>
        </authorList>
    </citation>
    <scope>NUCLEOTIDE SEQUENCE [LARGE SCALE GENOMIC DNA]</scope>
    <source>
        <strain evidence="3">Lake Konstanz</strain>
    </source>
</reference>
<proteinExistence type="predicted"/>
<dbReference type="VEuPathDB" id="TriTrypDB:BSAL_84005"/>
<dbReference type="InterPro" id="IPR036691">
    <property type="entry name" value="Endo/exonu/phosph_ase_sf"/>
</dbReference>
<name>A0A0S4IZZ6_BODSA</name>
<evidence type="ECO:0000256" key="1">
    <source>
        <dbReference type="SAM" id="MobiDB-lite"/>
    </source>
</evidence>
<dbReference type="Proteomes" id="UP000051952">
    <property type="component" value="Unassembled WGS sequence"/>
</dbReference>